<dbReference type="AlphaFoldDB" id="A0AAV4RDR4"/>
<dbReference type="EMBL" id="BPLR01007883">
    <property type="protein sequence ID" value="GIY20438.1"/>
    <property type="molecule type" value="Genomic_DNA"/>
</dbReference>
<evidence type="ECO:0000313" key="2">
    <source>
        <dbReference type="Proteomes" id="UP001054945"/>
    </source>
</evidence>
<sequence length="121" mass="13175">MGGGTKRRNYRTKMERKVLFIPPPHSISPSPPHQNSSSGVLFQKRIKYVIPRASLPPIKLNFQIPGPPVINISCALALVPALCTTCSELSVLCFFSRGGGGIRVRSPSCRDIAAPSRIYSI</sequence>
<proteinExistence type="predicted"/>
<dbReference type="Proteomes" id="UP001054945">
    <property type="component" value="Unassembled WGS sequence"/>
</dbReference>
<name>A0AAV4RDR4_CAEEX</name>
<organism evidence="1 2">
    <name type="scientific">Caerostris extrusa</name>
    <name type="common">Bark spider</name>
    <name type="synonym">Caerostris bankana</name>
    <dbReference type="NCBI Taxonomy" id="172846"/>
    <lineage>
        <taxon>Eukaryota</taxon>
        <taxon>Metazoa</taxon>
        <taxon>Ecdysozoa</taxon>
        <taxon>Arthropoda</taxon>
        <taxon>Chelicerata</taxon>
        <taxon>Arachnida</taxon>
        <taxon>Araneae</taxon>
        <taxon>Araneomorphae</taxon>
        <taxon>Entelegynae</taxon>
        <taxon>Araneoidea</taxon>
        <taxon>Araneidae</taxon>
        <taxon>Caerostris</taxon>
    </lineage>
</organism>
<accession>A0AAV4RDR4</accession>
<protein>
    <submittedName>
        <fullName evidence="1">Uncharacterized protein</fullName>
    </submittedName>
</protein>
<keyword evidence="2" id="KW-1185">Reference proteome</keyword>
<comment type="caution">
    <text evidence="1">The sequence shown here is derived from an EMBL/GenBank/DDBJ whole genome shotgun (WGS) entry which is preliminary data.</text>
</comment>
<reference evidence="1 2" key="1">
    <citation type="submission" date="2021-06" db="EMBL/GenBank/DDBJ databases">
        <title>Caerostris extrusa draft genome.</title>
        <authorList>
            <person name="Kono N."/>
            <person name="Arakawa K."/>
        </authorList>
    </citation>
    <scope>NUCLEOTIDE SEQUENCE [LARGE SCALE GENOMIC DNA]</scope>
</reference>
<evidence type="ECO:0000313" key="1">
    <source>
        <dbReference type="EMBL" id="GIY20438.1"/>
    </source>
</evidence>
<gene>
    <name evidence="1" type="ORF">CEXT_309511</name>
</gene>